<accession>A0ABR4CXK5</accession>
<comment type="function">
    <text evidence="4">Component of the Mediator complex, a coactivator involved in the regulated transcription of nearly all RNA polymerase II-dependent genes. Mediator functions as a bridge to convey information from gene-specific regulatory proteins to the basal RNA polymerase II transcription machinery. Mediator is recruited to promoters by direct interactions with regulatory proteins and serves as a scaffold for the assembly of a functional pre-initiation complex with RNA polymerase II and the general transcription factors.</text>
</comment>
<evidence type="ECO:0000256" key="3">
    <source>
        <dbReference type="ARBA" id="ARBA00023242"/>
    </source>
</evidence>
<evidence type="ECO:0000256" key="1">
    <source>
        <dbReference type="ARBA" id="ARBA00004123"/>
    </source>
</evidence>
<dbReference type="EMBL" id="JAZHXI010000002">
    <property type="protein sequence ID" value="KAL2074211.1"/>
    <property type="molecule type" value="Genomic_DNA"/>
</dbReference>
<evidence type="ECO:0000313" key="6">
    <source>
        <dbReference type="EMBL" id="KAL2074211.1"/>
    </source>
</evidence>
<sequence length="182" mass="19533">MSTPSSTEDAPAVFRPFSKAEHIQQLNDIDKSITQLLQSAGLALQTLSAAQGSAESPMSERKEAFQKASESYLTTLQKVDVILRRNIYGLEEANIIPADKKKRKEAGAASSAGLKPVPDAEGGGDVANLGKLDIGWLNSRSGRVGRDMEAELWEKARVFLEGLESKGNDGKNGQNGDVDMSN</sequence>
<dbReference type="Gene3D" id="1.10.287.3490">
    <property type="match status" value="1"/>
</dbReference>
<organism evidence="6 7">
    <name type="scientific">Oculimacula yallundae</name>
    <dbReference type="NCBI Taxonomy" id="86028"/>
    <lineage>
        <taxon>Eukaryota</taxon>
        <taxon>Fungi</taxon>
        <taxon>Dikarya</taxon>
        <taxon>Ascomycota</taxon>
        <taxon>Pezizomycotina</taxon>
        <taxon>Leotiomycetes</taxon>
        <taxon>Helotiales</taxon>
        <taxon>Ploettnerulaceae</taxon>
        <taxon>Oculimacula</taxon>
    </lineage>
</organism>
<keyword evidence="3 4" id="KW-0539">Nucleus</keyword>
<comment type="similarity">
    <text evidence="2 4">Belongs to the Mediator complex subunit 11 family.</text>
</comment>
<comment type="subcellular location">
    <subcellularLocation>
        <location evidence="1 4">Nucleus</location>
    </subcellularLocation>
</comment>
<dbReference type="Proteomes" id="UP001595075">
    <property type="component" value="Unassembled WGS sequence"/>
</dbReference>
<protein>
    <recommendedName>
        <fullName evidence="4">Mediator of RNA polymerase II transcription subunit 11</fullName>
    </recommendedName>
    <alternativeName>
        <fullName evidence="4">Mediator complex subunit 11</fullName>
    </alternativeName>
</protein>
<evidence type="ECO:0000256" key="4">
    <source>
        <dbReference type="RuleBase" id="RU364147"/>
    </source>
</evidence>
<evidence type="ECO:0000256" key="2">
    <source>
        <dbReference type="ARBA" id="ARBA00008186"/>
    </source>
</evidence>
<keyword evidence="7" id="KW-1185">Reference proteome</keyword>
<keyword evidence="4" id="KW-0805">Transcription regulation</keyword>
<comment type="subunit">
    <text evidence="4">Component of the Mediator complex.</text>
</comment>
<feature type="region of interest" description="Disordered" evidence="5">
    <location>
        <begin position="99"/>
        <end position="130"/>
    </location>
</feature>
<evidence type="ECO:0000256" key="5">
    <source>
        <dbReference type="SAM" id="MobiDB-lite"/>
    </source>
</evidence>
<gene>
    <name evidence="4" type="primary">MED11</name>
    <name evidence="6" type="ORF">VTL71DRAFT_7989</name>
</gene>
<dbReference type="InterPro" id="IPR019404">
    <property type="entry name" value="Mediator_Med11"/>
</dbReference>
<keyword evidence="4" id="KW-0804">Transcription</keyword>
<dbReference type="Pfam" id="PF10280">
    <property type="entry name" value="Med11"/>
    <property type="match status" value="1"/>
</dbReference>
<comment type="caution">
    <text evidence="6">The sequence shown here is derived from an EMBL/GenBank/DDBJ whole genome shotgun (WGS) entry which is preliminary data.</text>
</comment>
<reference evidence="6 7" key="1">
    <citation type="journal article" date="2024" name="Commun. Biol.">
        <title>Comparative genomic analysis of thermophilic fungi reveals convergent evolutionary adaptations and gene losses.</title>
        <authorList>
            <person name="Steindorff A.S."/>
            <person name="Aguilar-Pontes M.V."/>
            <person name="Robinson A.J."/>
            <person name="Andreopoulos B."/>
            <person name="LaButti K."/>
            <person name="Kuo A."/>
            <person name="Mondo S."/>
            <person name="Riley R."/>
            <person name="Otillar R."/>
            <person name="Haridas S."/>
            <person name="Lipzen A."/>
            <person name="Grimwood J."/>
            <person name="Schmutz J."/>
            <person name="Clum A."/>
            <person name="Reid I.D."/>
            <person name="Moisan M.C."/>
            <person name="Butler G."/>
            <person name="Nguyen T.T.M."/>
            <person name="Dewar K."/>
            <person name="Conant G."/>
            <person name="Drula E."/>
            <person name="Henrissat B."/>
            <person name="Hansel C."/>
            <person name="Singer S."/>
            <person name="Hutchinson M.I."/>
            <person name="de Vries R.P."/>
            <person name="Natvig D.O."/>
            <person name="Powell A.J."/>
            <person name="Tsang A."/>
            <person name="Grigoriev I.V."/>
        </authorList>
    </citation>
    <scope>NUCLEOTIDE SEQUENCE [LARGE SCALE GENOMIC DNA]</scope>
    <source>
        <strain evidence="6 7">CBS 494.80</strain>
    </source>
</reference>
<name>A0ABR4CXK5_9HELO</name>
<proteinExistence type="inferred from homology"/>
<dbReference type="PANTHER" id="PTHR22890">
    <property type="entry name" value="MEDIATOR OF RNA POLYMERASE II TRANSCRIPTION SUBUNIT 11"/>
    <property type="match status" value="1"/>
</dbReference>
<evidence type="ECO:0000313" key="7">
    <source>
        <dbReference type="Proteomes" id="UP001595075"/>
    </source>
</evidence>
<keyword evidence="4" id="KW-0010">Activator</keyword>